<dbReference type="InterPro" id="IPR001810">
    <property type="entry name" value="F-box_dom"/>
</dbReference>
<dbReference type="Proteomes" id="UP000886520">
    <property type="component" value="Chromosome 2"/>
</dbReference>
<sequence length="400" mass="44959">MAEVEDVGPDIMGLPADLGKLCLAKLPLDAVARCRVVSRSWASALRQYPDARLRRPHFLAIFVLGHEDDHYFTWLFLSRPALRTHSIHSFFLRGAVQEMDANIFTSMMQVITTGGRVLLVQASFRLGAAGDGQTCSGAEDGYGEGTLSCAPGSLQGFDLWHMRWLTPKETPWRPMHHVGRYGFAAAHVGKHVYFAGGYGFMAANSAERLSLETWTWEMLPPMQIERKFQPSGFAMMGRFFVVGGEPQGMSSTLPQSGEFYDPITNSWTLVLDMWPHDLWFTGGAPQSVAVVNDVAYAIDIKLQVVMQLEVEDHPFVVKWHVVGKLPWENLDKESSLWMQCLVSEGKDTLWAILKNRRDHEWFIFACIPHLAKQGLVWERLPFVVPASYQHISSTCMGVSI</sequence>
<keyword evidence="1" id="KW-0677">Repeat</keyword>
<dbReference type="InterPro" id="IPR015915">
    <property type="entry name" value="Kelch-typ_b-propeller"/>
</dbReference>
<organism evidence="3 4">
    <name type="scientific">Adiantum capillus-veneris</name>
    <name type="common">Maidenhair fern</name>
    <dbReference type="NCBI Taxonomy" id="13818"/>
    <lineage>
        <taxon>Eukaryota</taxon>
        <taxon>Viridiplantae</taxon>
        <taxon>Streptophyta</taxon>
        <taxon>Embryophyta</taxon>
        <taxon>Tracheophyta</taxon>
        <taxon>Polypodiopsida</taxon>
        <taxon>Polypodiidae</taxon>
        <taxon>Polypodiales</taxon>
        <taxon>Pteridineae</taxon>
        <taxon>Pteridaceae</taxon>
        <taxon>Vittarioideae</taxon>
        <taxon>Adiantum</taxon>
    </lineage>
</organism>
<evidence type="ECO:0000259" key="2">
    <source>
        <dbReference type="Pfam" id="PF00646"/>
    </source>
</evidence>
<evidence type="ECO:0000256" key="1">
    <source>
        <dbReference type="ARBA" id="ARBA00022737"/>
    </source>
</evidence>
<dbReference type="Gene3D" id="2.120.10.80">
    <property type="entry name" value="Kelch-type beta propeller"/>
    <property type="match status" value="1"/>
</dbReference>
<dbReference type="Pfam" id="PF01344">
    <property type="entry name" value="Kelch_1"/>
    <property type="match status" value="1"/>
</dbReference>
<dbReference type="SUPFAM" id="SSF81383">
    <property type="entry name" value="F-box domain"/>
    <property type="match status" value="1"/>
</dbReference>
<keyword evidence="4" id="KW-1185">Reference proteome</keyword>
<dbReference type="InterPro" id="IPR036047">
    <property type="entry name" value="F-box-like_dom_sf"/>
</dbReference>
<evidence type="ECO:0000313" key="3">
    <source>
        <dbReference type="EMBL" id="KAI5082544.1"/>
    </source>
</evidence>
<protein>
    <recommendedName>
        <fullName evidence="2">F-box domain-containing protein</fullName>
    </recommendedName>
</protein>
<gene>
    <name evidence="3" type="ORF">GOP47_0002287</name>
</gene>
<dbReference type="InterPro" id="IPR006652">
    <property type="entry name" value="Kelch_1"/>
</dbReference>
<dbReference type="OrthoDB" id="1112854at2759"/>
<comment type="caution">
    <text evidence="3">The sequence shown here is derived from an EMBL/GenBank/DDBJ whole genome shotgun (WGS) entry which is preliminary data.</text>
</comment>
<proteinExistence type="predicted"/>
<evidence type="ECO:0000313" key="4">
    <source>
        <dbReference type="Proteomes" id="UP000886520"/>
    </source>
</evidence>
<dbReference type="PANTHER" id="PTHR46122">
    <property type="entry name" value="GALACTOSE OXIDASE/KELCH REPEAT PROTEIN-RELATED"/>
    <property type="match status" value="1"/>
</dbReference>
<dbReference type="SUPFAM" id="SSF117281">
    <property type="entry name" value="Kelch motif"/>
    <property type="match status" value="1"/>
</dbReference>
<accession>A0A9D4VA45</accession>
<dbReference type="AlphaFoldDB" id="A0A9D4VA45"/>
<dbReference type="EMBL" id="JABFUD020000003">
    <property type="protein sequence ID" value="KAI5082544.1"/>
    <property type="molecule type" value="Genomic_DNA"/>
</dbReference>
<reference evidence="3" key="1">
    <citation type="submission" date="2021-01" db="EMBL/GenBank/DDBJ databases">
        <title>Adiantum capillus-veneris genome.</title>
        <authorList>
            <person name="Fang Y."/>
            <person name="Liao Q."/>
        </authorList>
    </citation>
    <scope>NUCLEOTIDE SEQUENCE</scope>
    <source>
        <strain evidence="3">H3</strain>
        <tissue evidence="3">Leaf</tissue>
    </source>
</reference>
<feature type="domain" description="F-box" evidence="2">
    <location>
        <begin position="13"/>
        <end position="46"/>
    </location>
</feature>
<dbReference type="Pfam" id="PF00646">
    <property type="entry name" value="F-box"/>
    <property type="match status" value="1"/>
</dbReference>
<dbReference type="PANTHER" id="PTHR46122:SF1">
    <property type="entry name" value="F-BOX DOMAIN-CONTAINING PROTEIN"/>
    <property type="match status" value="1"/>
</dbReference>
<dbReference type="InterPro" id="IPR052439">
    <property type="entry name" value="F-box/Kelch-repeat"/>
</dbReference>
<name>A0A9D4VA45_ADICA</name>